<name>S3A0C0_9CORY</name>
<evidence type="ECO:0000256" key="1">
    <source>
        <dbReference type="SAM" id="SignalP"/>
    </source>
</evidence>
<dbReference type="AlphaFoldDB" id="S3A0C0"/>
<protein>
    <submittedName>
        <fullName evidence="2">Uncharacterized protein</fullName>
    </submittedName>
</protein>
<dbReference type="RefSeq" id="WP_016457891.1">
    <property type="nucleotide sequence ID" value="NZ_KE150446.1"/>
</dbReference>
<feature type="signal peptide" evidence="1">
    <location>
        <begin position="1"/>
        <end position="25"/>
    </location>
</feature>
<comment type="caution">
    <text evidence="2">The sequence shown here is derived from an EMBL/GenBank/DDBJ whole genome shotgun (WGS) entry which is preliminary data.</text>
</comment>
<accession>S3A0C0</accession>
<feature type="chain" id="PRO_5004505317" evidence="1">
    <location>
        <begin position="26"/>
        <end position="255"/>
    </location>
</feature>
<evidence type="ECO:0000313" key="2">
    <source>
        <dbReference type="EMBL" id="EPD69794.1"/>
    </source>
</evidence>
<keyword evidence="1" id="KW-0732">Signal</keyword>
<gene>
    <name evidence="2" type="ORF">HMPREF1219_01126</name>
</gene>
<sequence>MKKFVPYIVTGILTIGMLTVPPSSAQTALPESLDSRDGTDYAIGIVDTNPALRTRAVGDETTVDSGAGKKLVYTIESAQSPHEKTFDFGLPENARIVEEDGFFYVAFDGVKKIRFSVPWAKDANGNELPTWFTTDGKRLTQHVEFDSESAFPITADPRMNWGIISGHVYFDKEETRRMAASGSIAAAITPFWLAVPQPFGLRIAYWWGANSVAVTSWATTAHHMGKCLALKIGVTGGGLPPSIGVEPEHYTEGCN</sequence>
<proteinExistence type="predicted"/>
<dbReference type="HOGENOM" id="CLU_092737_0_0_11"/>
<dbReference type="Proteomes" id="UP000014408">
    <property type="component" value="Unassembled WGS sequence"/>
</dbReference>
<reference evidence="2 3" key="1">
    <citation type="submission" date="2013-05" db="EMBL/GenBank/DDBJ databases">
        <title>The Genome Sequence of Corynebacterium pyruviciproducens 1773O (ATCC BAA-1742).</title>
        <authorList>
            <consortium name="The Broad Institute Genomics Platform"/>
            <person name="Earl A."/>
            <person name="Ward D."/>
            <person name="Feldgarden M."/>
            <person name="Gevers D."/>
            <person name="Tong J."/>
            <person name="Walker B."/>
            <person name="Young S."/>
            <person name="Zeng Q."/>
            <person name="Gargeya S."/>
            <person name="Fitzgerald M."/>
            <person name="Haas B."/>
            <person name="Abouelleil A."/>
            <person name="Allen A.W."/>
            <person name="Alvarado L."/>
            <person name="Arachchi H.M."/>
            <person name="Berlin A.M."/>
            <person name="Chapman S.B."/>
            <person name="Gainer-Dewar J."/>
            <person name="Goldberg J."/>
            <person name="Griggs A."/>
            <person name="Gujja S."/>
            <person name="Hansen M."/>
            <person name="Howarth C."/>
            <person name="Imamovic A."/>
            <person name="Ireland A."/>
            <person name="Larimer J."/>
            <person name="McCowan C."/>
            <person name="Murphy C."/>
            <person name="Pearson M."/>
            <person name="Poon T.W."/>
            <person name="Priest M."/>
            <person name="Roberts A."/>
            <person name="Saif S."/>
            <person name="Shea T."/>
            <person name="Sisk P."/>
            <person name="Sykes S."/>
            <person name="Wortman J."/>
            <person name="Nusbaum C."/>
            <person name="Birren B."/>
        </authorList>
    </citation>
    <scope>NUCLEOTIDE SEQUENCE [LARGE SCALE GENOMIC DNA]</scope>
    <source>
        <strain evidence="2 3">ATCC BAA-1742</strain>
    </source>
</reference>
<dbReference type="EMBL" id="ATBY01000012">
    <property type="protein sequence ID" value="EPD69794.1"/>
    <property type="molecule type" value="Genomic_DNA"/>
</dbReference>
<dbReference type="eggNOG" id="COG1403">
    <property type="taxonomic scope" value="Bacteria"/>
</dbReference>
<organism evidence="2 3">
    <name type="scientific">Corynebacterium pyruviciproducens ATCC BAA-1742</name>
    <dbReference type="NCBI Taxonomy" id="1125779"/>
    <lineage>
        <taxon>Bacteria</taxon>
        <taxon>Bacillati</taxon>
        <taxon>Actinomycetota</taxon>
        <taxon>Actinomycetes</taxon>
        <taxon>Mycobacteriales</taxon>
        <taxon>Corynebacteriaceae</taxon>
        <taxon>Corynebacterium</taxon>
    </lineage>
</organism>
<evidence type="ECO:0000313" key="3">
    <source>
        <dbReference type="Proteomes" id="UP000014408"/>
    </source>
</evidence>
<keyword evidence="3" id="KW-1185">Reference proteome</keyword>
<dbReference type="STRING" id="1125779.HMPREF1219_01126"/>